<dbReference type="AlphaFoldDB" id="A0A3A3GJG2"/>
<dbReference type="Pfam" id="PF14070">
    <property type="entry name" value="YjfB_motility"/>
    <property type="match status" value="1"/>
</dbReference>
<evidence type="ECO:0000313" key="1">
    <source>
        <dbReference type="EMBL" id="RJG01090.1"/>
    </source>
</evidence>
<sequence length="65" mass="6707">MEIGSIASMATGMAQAKTAQDVSIAVFKKALDAQSDGAMALLQAIPQVPSTRLPVHLGRNINTVA</sequence>
<dbReference type="Proteomes" id="UP000266327">
    <property type="component" value="Unassembled WGS sequence"/>
</dbReference>
<dbReference type="InterPro" id="IPR025906">
    <property type="entry name" value="YjfB_motility"/>
</dbReference>
<proteinExistence type="predicted"/>
<dbReference type="EMBL" id="QYUQ01000002">
    <property type="protein sequence ID" value="RJG01090.1"/>
    <property type="molecule type" value="Genomic_DNA"/>
</dbReference>
<protein>
    <submittedName>
        <fullName evidence="1">Putative motility protein</fullName>
    </submittedName>
</protein>
<accession>A0A3A3GJG2</accession>
<comment type="caution">
    <text evidence="1">The sequence shown here is derived from an EMBL/GenBank/DDBJ whole genome shotgun (WGS) entry which is preliminary data.</text>
</comment>
<name>A0A3A3GJG2_9BURK</name>
<keyword evidence="2" id="KW-1185">Reference proteome</keyword>
<dbReference type="OrthoDB" id="8548265at2"/>
<organism evidence="1 2">
    <name type="scientific">Noviherbaspirillum sedimenti</name>
    <dbReference type="NCBI Taxonomy" id="2320865"/>
    <lineage>
        <taxon>Bacteria</taxon>
        <taxon>Pseudomonadati</taxon>
        <taxon>Pseudomonadota</taxon>
        <taxon>Betaproteobacteria</taxon>
        <taxon>Burkholderiales</taxon>
        <taxon>Oxalobacteraceae</taxon>
        <taxon>Noviherbaspirillum</taxon>
    </lineage>
</organism>
<evidence type="ECO:0000313" key="2">
    <source>
        <dbReference type="Proteomes" id="UP000266327"/>
    </source>
</evidence>
<gene>
    <name evidence="1" type="ORF">D3878_05410</name>
</gene>
<reference evidence="2" key="1">
    <citation type="submission" date="2018-09" db="EMBL/GenBank/DDBJ databases">
        <authorList>
            <person name="Zhu H."/>
        </authorList>
    </citation>
    <scope>NUCLEOTIDE SEQUENCE [LARGE SCALE GENOMIC DNA]</scope>
    <source>
        <strain evidence="2">K1S02-23</strain>
    </source>
</reference>